<dbReference type="InterPro" id="IPR027417">
    <property type="entry name" value="P-loop_NTPase"/>
</dbReference>
<protein>
    <submittedName>
        <fullName evidence="3">ATPase/GTPase, AAA15 family</fullName>
    </submittedName>
</protein>
<accession>A0A450ZU58</accession>
<dbReference type="PANTHER" id="PTHR43581">
    <property type="entry name" value="ATP/GTP PHOSPHATASE"/>
    <property type="match status" value="1"/>
</dbReference>
<evidence type="ECO:0000313" key="3">
    <source>
        <dbReference type="EMBL" id="VFK57293.1"/>
    </source>
</evidence>
<dbReference type="InterPro" id="IPR041685">
    <property type="entry name" value="AAA_GajA/Old/RecF-like"/>
</dbReference>
<dbReference type="EMBL" id="CAADFY010000111">
    <property type="protein sequence ID" value="VFK57293.1"/>
    <property type="molecule type" value="Genomic_DNA"/>
</dbReference>
<dbReference type="PANTHER" id="PTHR43581:SF4">
    <property type="entry name" value="ATP_GTP PHOSPHATASE"/>
    <property type="match status" value="1"/>
</dbReference>
<reference evidence="3" key="1">
    <citation type="submission" date="2019-02" db="EMBL/GenBank/DDBJ databases">
        <authorList>
            <person name="Gruber-Vodicka R. H."/>
            <person name="Seah K. B. B."/>
        </authorList>
    </citation>
    <scope>NUCLEOTIDE SEQUENCE</scope>
    <source>
        <strain evidence="4">BECK_BY2</strain>
        <strain evidence="3">BECK_BY3</strain>
    </source>
</reference>
<dbReference type="InterPro" id="IPR003959">
    <property type="entry name" value="ATPase_AAA_core"/>
</dbReference>
<gene>
    <name evidence="4" type="ORF">BECKTUN1418E_GA0071001_11075</name>
    <name evidence="3" type="ORF">BECKTUN1418F_GA0071002_11115</name>
</gene>
<dbReference type="Gene3D" id="3.40.50.300">
    <property type="entry name" value="P-loop containing nucleotide triphosphate hydrolases"/>
    <property type="match status" value="2"/>
</dbReference>
<proteinExistence type="predicted"/>
<feature type="domain" description="ATPase AAA-type core" evidence="2">
    <location>
        <begin position="225"/>
        <end position="304"/>
    </location>
</feature>
<dbReference type="GO" id="GO:0005524">
    <property type="term" value="F:ATP binding"/>
    <property type="evidence" value="ECO:0007669"/>
    <property type="project" value="InterPro"/>
</dbReference>
<name>A0A450ZU58_9GAMM</name>
<dbReference type="Pfam" id="PF13304">
    <property type="entry name" value="AAA_21"/>
    <property type="match status" value="1"/>
</dbReference>
<dbReference type="PIRSF" id="PIRSF029347">
    <property type="entry name" value="RecF"/>
    <property type="match status" value="1"/>
</dbReference>
<dbReference type="EMBL" id="CAADFV010000107">
    <property type="protein sequence ID" value="VFK65429.1"/>
    <property type="molecule type" value="Genomic_DNA"/>
</dbReference>
<dbReference type="GO" id="GO:0016887">
    <property type="term" value="F:ATP hydrolysis activity"/>
    <property type="evidence" value="ECO:0007669"/>
    <property type="project" value="InterPro"/>
</dbReference>
<dbReference type="Pfam" id="PF13175">
    <property type="entry name" value="AAA_15"/>
    <property type="match status" value="1"/>
</dbReference>
<dbReference type="InterPro" id="IPR051396">
    <property type="entry name" value="Bact_Antivir_Def_Nuclease"/>
</dbReference>
<evidence type="ECO:0000313" key="4">
    <source>
        <dbReference type="EMBL" id="VFK65429.1"/>
    </source>
</evidence>
<organism evidence="3">
    <name type="scientific">Candidatus Kentrum sp. TUN</name>
    <dbReference type="NCBI Taxonomy" id="2126343"/>
    <lineage>
        <taxon>Bacteria</taxon>
        <taxon>Pseudomonadati</taxon>
        <taxon>Pseudomonadota</taxon>
        <taxon>Gammaproteobacteria</taxon>
        <taxon>Candidatus Kentrum</taxon>
    </lineage>
</organism>
<sequence length="357" mass="39809">MSFQRISIKDFRAIASLEIDNIKQVNLLTGRNNCGKTSVLEAIFLLVGMSYPQLAVSIQNFRGLTLTDNQDFSYLFNGLDFSKTPAMTGKLKSQERTLAIKAIYPMPMNILEQLPGRHEPTGNKPISGTTTTEDTPDGLAFDFGVDGKSFHAEVKIAPGNQLNTQSAQNYRETLRVLLINPAIIMGGLHQRLEAVLVRKESRGIIDALREIEPNLRNIILGTGEKIFVDINEAERLVPINIMGDGIIKILAILVAILETKDGVLLIDEIENGLHYTALVPLWKAIFKMARESNVQLFIATHSYECISAMTEVYRESGMGKDFISLFRIDRDADGQHRARQYQADTLLAGIEKAFEVR</sequence>
<dbReference type="AlphaFoldDB" id="A0A450ZU58"/>
<evidence type="ECO:0000259" key="2">
    <source>
        <dbReference type="Pfam" id="PF13304"/>
    </source>
</evidence>
<feature type="domain" description="Endonuclease GajA/Old nuclease/RecF-like AAA" evidence="1">
    <location>
        <begin position="1"/>
        <end position="62"/>
    </location>
</feature>
<evidence type="ECO:0000259" key="1">
    <source>
        <dbReference type="Pfam" id="PF13175"/>
    </source>
</evidence>
<dbReference type="InterPro" id="IPR014555">
    <property type="entry name" value="RecF-like"/>
</dbReference>
<dbReference type="SUPFAM" id="SSF52540">
    <property type="entry name" value="P-loop containing nucleoside triphosphate hydrolases"/>
    <property type="match status" value="1"/>
</dbReference>